<keyword evidence="2" id="KW-1185">Reference proteome</keyword>
<sequence length="255" mass="28966">MWFLTAGWLRLDGSGWMAPGGDVSRVPTVEGVRDILAPWRLQKVRKITHRYLGRGNQYVILRTYCGQDSDDRMAAILEDEENGDECVDPENSCWRVVDDAQLLDFGNDWQRAFEILPEIVGHRGQQIHGGLSEARIANIRQQFSEFDLEDTFDQVGPIVDQIQKSTAVGNGPVFVAGEQALEDKLLEVFYLDGYGNIVRHFAIEPENMGSMKVREEIGRDVDCWSDGNLGPLYTRRGEMAAKYYPQSKQVLTWHL</sequence>
<gene>
    <name evidence="1" type="ORF">CSOJ01_14305</name>
</gene>
<evidence type="ECO:0000313" key="1">
    <source>
        <dbReference type="EMBL" id="KAF6791691.1"/>
    </source>
</evidence>
<name>A0A8H6MKA1_9PEZI</name>
<reference evidence="1 2" key="1">
    <citation type="journal article" date="2020" name="Phytopathology">
        <title>Genome Sequence Resources of Colletotrichum truncatum, C. plurivorum, C. musicola, and C. sojae: Four Species Pathogenic to Soybean (Glycine max).</title>
        <authorList>
            <person name="Rogerio F."/>
            <person name="Boufleur T.R."/>
            <person name="Ciampi-Guillardi M."/>
            <person name="Sukno S.A."/>
            <person name="Thon M.R."/>
            <person name="Massola Junior N.S."/>
            <person name="Baroncelli R."/>
        </authorList>
    </citation>
    <scope>NUCLEOTIDE SEQUENCE [LARGE SCALE GENOMIC DNA]</scope>
    <source>
        <strain evidence="1 2">LFN0009</strain>
    </source>
</reference>
<evidence type="ECO:0000313" key="2">
    <source>
        <dbReference type="Proteomes" id="UP000652219"/>
    </source>
</evidence>
<dbReference type="AlphaFoldDB" id="A0A8H6MKA1"/>
<comment type="caution">
    <text evidence="1">The sequence shown here is derived from an EMBL/GenBank/DDBJ whole genome shotgun (WGS) entry which is preliminary data.</text>
</comment>
<organism evidence="1 2">
    <name type="scientific">Colletotrichum sojae</name>
    <dbReference type="NCBI Taxonomy" id="2175907"/>
    <lineage>
        <taxon>Eukaryota</taxon>
        <taxon>Fungi</taxon>
        <taxon>Dikarya</taxon>
        <taxon>Ascomycota</taxon>
        <taxon>Pezizomycotina</taxon>
        <taxon>Sordariomycetes</taxon>
        <taxon>Hypocreomycetidae</taxon>
        <taxon>Glomerellales</taxon>
        <taxon>Glomerellaceae</taxon>
        <taxon>Colletotrichum</taxon>
        <taxon>Colletotrichum orchidearum species complex</taxon>
    </lineage>
</organism>
<dbReference type="Proteomes" id="UP000652219">
    <property type="component" value="Unassembled WGS sequence"/>
</dbReference>
<protein>
    <submittedName>
        <fullName evidence="1">Uncharacterized protein</fullName>
    </submittedName>
</protein>
<accession>A0A8H6MKA1</accession>
<proteinExistence type="predicted"/>
<dbReference type="EMBL" id="WIGN01000472">
    <property type="protein sequence ID" value="KAF6791691.1"/>
    <property type="molecule type" value="Genomic_DNA"/>
</dbReference>